<keyword evidence="3 5" id="KW-1133">Transmembrane helix</keyword>
<gene>
    <name evidence="8" type="ORF">FQA47_022415</name>
</gene>
<keyword evidence="6" id="KW-0732">Signal</keyword>
<dbReference type="GO" id="GO:0007189">
    <property type="term" value="P:adenylate cyclase-activating G protein-coupled receptor signaling pathway"/>
    <property type="evidence" value="ECO:0007669"/>
    <property type="project" value="TreeGrafter"/>
</dbReference>
<evidence type="ECO:0000256" key="5">
    <source>
        <dbReference type="SAM" id="Phobius"/>
    </source>
</evidence>
<keyword evidence="2 5" id="KW-0812">Transmembrane</keyword>
<accession>A0A834C9D5</accession>
<reference evidence="8" key="1">
    <citation type="journal article" name="BMC Genomics">
        <title>Long-read sequencing and de novo genome assembly of marine medaka (Oryzias melastigma).</title>
        <authorList>
            <person name="Liang P."/>
            <person name="Saqib H.S.A."/>
            <person name="Ni X."/>
            <person name="Shen Y."/>
        </authorList>
    </citation>
    <scope>NUCLEOTIDE SEQUENCE</scope>
    <source>
        <strain evidence="8">Bigg-433</strain>
    </source>
</reference>
<comment type="caution">
    <text evidence="8">The sequence shown here is derived from an EMBL/GenBank/DDBJ whole genome shotgun (WGS) entry which is preliminary data.</text>
</comment>
<feature type="transmembrane region" description="Helical" evidence="5">
    <location>
        <begin position="113"/>
        <end position="135"/>
    </location>
</feature>
<dbReference type="Pfam" id="PF00002">
    <property type="entry name" value="7tm_2"/>
    <property type="match status" value="1"/>
</dbReference>
<feature type="transmembrane region" description="Helical" evidence="5">
    <location>
        <begin position="45"/>
        <end position="64"/>
    </location>
</feature>
<dbReference type="GO" id="GO:0004930">
    <property type="term" value="F:G protein-coupled receptor activity"/>
    <property type="evidence" value="ECO:0007669"/>
    <property type="project" value="InterPro"/>
</dbReference>
<keyword evidence="8" id="KW-0675">Receptor</keyword>
<keyword evidence="4 5" id="KW-0472">Membrane</keyword>
<name>A0A834C9D5_ORYME</name>
<organism evidence="8 9">
    <name type="scientific">Oryzias melastigma</name>
    <name type="common">Marine medaka</name>
    <dbReference type="NCBI Taxonomy" id="30732"/>
    <lineage>
        <taxon>Eukaryota</taxon>
        <taxon>Metazoa</taxon>
        <taxon>Chordata</taxon>
        <taxon>Craniata</taxon>
        <taxon>Vertebrata</taxon>
        <taxon>Euteleostomi</taxon>
        <taxon>Actinopterygii</taxon>
        <taxon>Neopterygii</taxon>
        <taxon>Teleostei</taxon>
        <taxon>Neoteleostei</taxon>
        <taxon>Acanthomorphata</taxon>
        <taxon>Ovalentaria</taxon>
        <taxon>Atherinomorphae</taxon>
        <taxon>Beloniformes</taxon>
        <taxon>Adrianichthyidae</taxon>
        <taxon>Oryziinae</taxon>
        <taxon>Oryzias</taxon>
    </lineage>
</organism>
<feature type="transmembrane region" description="Helical" evidence="5">
    <location>
        <begin position="76"/>
        <end position="93"/>
    </location>
</feature>
<feature type="domain" description="G-protein coupled receptors family 2 profile 2" evidence="7">
    <location>
        <begin position="8"/>
        <end position="228"/>
    </location>
</feature>
<evidence type="ECO:0000256" key="4">
    <source>
        <dbReference type="ARBA" id="ARBA00023136"/>
    </source>
</evidence>
<proteinExistence type="predicted"/>
<feature type="transmembrane region" description="Helical" evidence="5">
    <location>
        <begin position="168"/>
        <end position="189"/>
    </location>
</feature>
<dbReference type="InterPro" id="IPR000832">
    <property type="entry name" value="GPCR_2_secretin-like"/>
</dbReference>
<dbReference type="PANTHER" id="PTHR12011:SF474">
    <property type="entry name" value="ADHESION G PROTEIN-COUPLED RECEPTOR G11-RELATED"/>
    <property type="match status" value="1"/>
</dbReference>
<evidence type="ECO:0000256" key="6">
    <source>
        <dbReference type="SAM" id="SignalP"/>
    </source>
</evidence>
<evidence type="ECO:0000256" key="1">
    <source>
        <dbReference type="ARBA" id="ARBA00004141"/>
    </source>
</evidence>
<evidence type="ECO:0000313" key="9">
    <source>
        <dbReference type="Proteomes" id="UP000646548"/>
    </source>
</evidence>
<evidence type="ECO:0000313" key="8">
    <source>
        <dbReference type="EMBL" id="KAF6728122.1"/>
    </source>
</evidence>
<sequence length="289" mass="33010">MTRPGLRILALLVIVGFCSHAEEGTTFTPSEATKTKPNISTKLFIHLVTALLLLNFTFLINDLVANMNSPSGCEAIAFLMHYFMLVTFTWFGMHAFHLCLQMYVGSSITIKRYVLKVSVSSWTIPSIFVIAFLIAKKYGELRIYTNDSEKISKMCWIIDNKAHMIVNVGYYIVVFILTFSTVIISMYWLCRFKQSKTDNLDKNETSKRILFTLGLCSQLGVTWGFAFFASRVRVHQYVLAQSGQQKLAWILSWCRSRCFSKVTESLNLRGHCSQAKGLRSLWVSVFFFS</sequence>
<feature type="chain" id="PRO_5032535660" evidence="6">
    <location>
        <begin position="22"/>
        <end position="289"/>
    </location>
</feature>
<dbReference type="PANTHER" id="PTHR12011">
    <property type="entry name" value="ADHESION G-PROTEIN COUPLED RECEPTOR"/>
    <property type="match status" value="1"/>
</dbReference>
<dbReference type="GO" id="GO:0005886">
    <property type="term" value="C:plasma membrane"/>
    <property type="evidence" value="ECO:0007669"/>
    <property type="project" value="TreeGrafter"/>
</dbReference>
<dbReference type="Gene3D" id="1.20.1070.10">
    <property type="entry name" value="Rhodopsin 7-helix transmembrane proteins"/>
    <property type="match status" value="1"/>
</dbReference>
<evidence type="ECO:0000259" key="7">
    <source>
        <dbReference type="PROSITE" id="PS50261"/>
    </source>
</evidence>
<protein>
    <submittedName>
        <fullName evidence="8">G-protein coupled receptor 64</fullName>
    </submittedName>
</protein>
<dbReference type="PROSITE" id="PS50261">
    <property type="entry name" value="G_PROTEIN_RECEP_F2_4"/>
    <property type="match status" value="1"/>
</dbReference>
<dbReference type="InterPro" id="IPR017981">
    <property type="entry name" value="GPCR_2-like_7TM"/>
</dbReference>
<comment type="subcellular location">
    <subcellularLocation>
        <location evidence="1">Membrane</location>
        <topology evidence="1">Multi-pass membrane protein</topology>
    </subcellularLocation>
</comment>
<dbReference type="Proteomes" id="UP000646548">
    <property type="component" value="Unassembled WGS sequence"/>
</dbReference>
<feature type="signal peptide" evidence="6">
    <location>
        <begin position="1"/>
        <end position="21"/>
    </location>
</feature>
<evidence type="ECO:0000256" key="2">
    <source>
        <dbReference type="ARBA" id="ARBA00022692"/>
    </source>
</evidence>
<feature type="transmembrane region" description="Helical" evidence="5">
    <location>
        <begin position="209"/>
        <end position="229"/>
    </location>
</feature>
<evidence type="ECO:0000256" key="3">
    <source>
        <dbReference type="ARBA" id="ARBA00022989"/>
    </source>
</evidence>
<dbReference type="AlphaFoldDB" id="A0A834C9D5"/>
<dbReference type="EMBL" id="WKFB01000292">
    <property type="protein sequence ID" value="KAF6728122.1"/>
    <property type="molecule type" value="Genomic_DNA"/>
</dbReference>
<dbReference type="GO" id="GO:0007166">
    <property type="term" value="P:cell surface receptor signaling pathway"/>
    <property type="evidence" value="ECO:0007669"/>
    <property type="project" value="InterPro"/>
</dbReference>